<dbReference type="EMBL" id="CAJVQC010032454">
    <property type="protein sequence ID" value="CAG8751202.1"/>
    <property type="molecule type" value="Genomic_DNA"/>
</dbReference>
<accession>A0ACA9QGI6</accession>
<sequence length="354" mass="41057">CITPYSVLNEVMEDEPLIQREHLRKLQKIQTQFDDAFEGIRSVYKIRIERTSLTDREISRNIADLKKQLGACSSPFAEELQIELNNLGESTSYWGPKQSFMKLKQRMQVQTPSNIQNICNNFAENFHNDNVEALPPKFSHNSTWKEREEVLSDITEEILYSLGDIWRNPAFDAEFAEGQSEGTYITDVIMPLIRSALKKLPTKKHAFLSTAERQSLASADRSAVDGKQGKRPDIMLIEKHHEKLHELLFAECSRLICNDNKKKEDEVKLWREMNDGMYYVHKTYRDDIHRLYHLCSVKIPVRPCNGNDVLRFVEALLLLRNILIVNLSLLHHSLKIKSSRNKRKSSNVTSDDEN</sequence>
<feature type="non-terminal residue" evidence="1">
    <location>
        <position position="1"/>
    </location>
</feature>
<dbReference type="Proteomes" id="UP000789920">
    <property type="component" value="Unassembled WGS sequence"/>
</dbReference>
<organism evidence="1 2">
    <name type="scientific">Racocetra persica</name>
    <dbReference type="NCBI Taxonomy" id="160502"/>
    <lineage>
        <taxon>Eukaryota</taxon>
        <taxon>Fungi</taxon>
        <taxon>Fungi incertae sedis</taxon>
        <taxon>Mucoromycota</taxon>
        <taxon>Glomeromycotina</taxon>
        <taxon>Glomeromycetes</taxon>
        <taxon>Diversisporales</taxon>
        <taxon>Gigasporaceae</taxon>
        <taxon>Racocetra</taxon>
    </lineage>
</organism>
<protein>
    <submittedName>
        <fullName evidence="1">24731_t:CDS:1</fullName>
    </submittedName>
</protein>
<name>A0ACA9QGI6_9GLOM</name>
<keyword evidence="2" id="KW-1185">Reference proteome</keyword>
<comment type="caution">
    <text evidence="1">The sequence shown here is derived from an EMBL/GenBank/DDBJ whole genome shotgun (WGS) entry which is preliminary data.</text>
</comment>
<proteinExistence type="predicted"/>
<gene>
    <name evidence="1" type="ORF">RPERSI_LOCUS14202</name>
</gene>
<evidence type="ECO:0000313" key="2">
    <source>
        <dbReference type="Proteomes" id="UP000789920"/>
    </source>
</evidence>
<reference evidence="1" key="1">
    <citation type="submission" date="2021-06" db="EMBL/GenBank/DDBJ databases">
        <authorList>
            <person name="Kallberg Y."/>
            <person name="Tangrot J."/>
            <person name="Rosling A."/>
        </authorList>
    </citation>
    <scope>NUCLEOTIDE SEQUENCE</scope>
    <source>
        <strain evidence="1">MA461A</strain>
    </source>
</reference>
<evidence type="ECO:0000313" key="1">
    <source>
        <dbReference type="EMBL" id="CAG8751202.1"/>
    </source>
</evidence>